<dbReference type="CDD" id="cd05920">
    <property type="entry name" value="23DHB-AMP_lg"/>
    <property type="match status" value="1"/>
</dbReference>
<dbReference type="Gene3D" id="3.40.50.980">
    <property type="match status" value="2"/>
</dbReference>
<dbReference type="PROSITE" id="PS00455">
    <property type="entry name" value="AMP_BINDING"/>
    <property type="match status" value="1"/>
</dbReference>
<dbReference type="AlphaFoldDB" id="W5WDG6"/>
<protein>
    <recommendedName>
        <fullName evidence="6">2,3-dihydroxybenzoate-AMP ligase</fullName>
    </recommendedName>
</protein>
<gene>
    <name evidence="4" type="ORF">KALB_5550</name>
</gene>
<name>W5WDG6_9PSEU</name>
<proteinExistence type="predicted"/>
<reference evidence="4 5" key="1">
    <citation type="journal article" date="2014" name="BMC Genomics">
        <title>Complete genome sequence of producer of the glycopeptide antibiotic Aculeximycin Kutzneria albida DSM 43870T, a representative of minor genus of Pseudonocardiaceae.</title>
        <authorList>
            <person name="Rebets Y."/>
            <person name="Tokovenko B."/>
            <person name="Lushchyk I."/>
            <person name="Ruckert C."/>
            <person name="Zaburannyi N."/>
            <person name="Bechthold A."/>
            <person name="Kalinowski J."/>
            <person name="Luzhetskyy A."/>
        </authorList>
    </citation>
    <scope>NUCLEOTIDE SEQUENCE [LARGE SCALE GENOMIC DNA]</scope>
    <source>
        <strain evidence="4">DSM 43870</strain>
    </source>
</reference>
<evidence type="ECO:0000256" key="1">
    <source>
        <dbReference type="ARBA" id="ARBA00022598"/>
    </source>
</evidence>
<dbReference type="PANTHER" id="PTHR43767">
    <property type="entry name" value="LONG-CHAIN-FATTY-ACID--COA LIGASE"/>
    <property type="match status" value="1"/>
</dbReference>
<accession>W5WDG6</accession>
<sequence length="528" mass="56922">MEGFVSWPAELAERYRHEGYWRGEVLGDIPRRTARGHGDRIALVDERRSWTYAELDDEADRMAAGLRQLGIQAGDRIVVQLPNVGEFVVLCLAAYRAGVIPVLALPGHRRSEIAYLCELSGAVGYVIPSRHGGFDFLGLAREVVAEVPRVRHVLVLGDSGEFTALASVTAEPEPLPALDPAGVAMLLLSGGTTGLPKLIPRTHDDYAYNVRASAELCAVDENTSYLVVLPVSHNFAWGCPGVLGVLRSGGKVVLAGNGSPAEVFPLVQREQVSMVALVPPLLALWSDARYRFDADLSSLRLLQVGGSKLAEPQAREALGTFGCTLQQVFGMAEGLLNFTHLDDPEDVVVTTQGRPLSPADEVLVADQDRSGRGELLTRGPYTLRGYYRAAEHNRFAFTPEGYYRTGDLVRLTAEGNLVVEGRIKDQINRGGEKIAAAEIEGHLAEHPSIQEAAVVGAADPVLGETICAFVRVSGPAPSLAEIRRFVQARGVAAYKAPDSVEVVDSWPLTSVGKIDKKALARSLAERGR</sequence>
<keyword evidence="1" id="KW-0436">Ligase</keyword>
<dbReference type="InterPro" id="IPR045851">
    <property type="entry name" value="AMP-bd_C_sf"/>
</dbReference>
<dbReference type="HOGENOM" id="CLU_000022_59_7_11"/>
<evidence type="ECO:0000313" key="5">
    <source>
        <dbReference type="Proteomes" id="UP000019225"/>
    </source>
</evidence>
<dbReference type="Pfam" id="PF00501">
    <property type="entry name" value="AMP-binding"/>
    <property type="match status" value="1"/>
</dbReference>
<dbReference type="RefSeq" id="WP_201771821.1">
    <property type="nucleotide sequence ID" value="NZ_CP007155.1"/>
</dbReference>
<dbReference type="PATRIC" id="fig|1449976.3.peg.5568"/>
<keyword evidence="5" id="KW-1185">Reference proteome</keyword>
<dbReference type="STRING" id="1449976.KALB_5550"/>
<dbReference type="EMBL" id="CP007155">
    <property type="protein sequence ID" value="AHH98912.1"/>
    <property type="molecule type" value="Genomic_DNA"/>
</dbReference>
<feature type="domain" description="AMP-binding enzyme C-terminal" evidence="3">
    <location>
        <begin position="438"/>
        <end position="513"/>
    </location>
</feature>
<dbReference type="Proteomes" id="UP000019225">
    <property type="component" value="Chromosome"/>
</dbReference>
<dbReference type="eggNOG" id="COG1021">
    <property type="taxonomic scope" value="Bacteria"/>
</dbReference>
<dbReference type="Gene3D" id="3.30.300.30">
    <property type="match status" value="1"/>
</dbReference>
<dbReference type="GO" id="GO:0016878">
    <property type="term" value="F:acid-thiol ligase activity"/>
    <property type="evidence" value="ECO:0007669"/>
    <property type="project" value="UniProtKB-ARBA"/>
</dbReference>
<feature type="domain" description="AMP-dependent synthetase/ligase" evidence="2">
    <location>
        <begin position="31"/>
        <end position="387"/>
    </location>
</feature>
<dbReference type="InterPro" id="IPR050237">
    <property type="entry name" value="ATP-dep_AMP-bd_enzyme"/>
</dbReference>
<evidence type="ECO:0000259" key="3">
    <source>
        <dbReference type="Pfam" id="PF13193"/>
    </source>
</evidence>
<dbReference type="InterPro" id="IPR000873">
    <property type="entry name" value="AMP-dep_synth/lig_dom"/>
</dbReference>
<dbReference type="Pfam" id="PF13193">
    <property type="entry name" value="AMP-binding_C"/>
    <property type="match status" value="1"/>
</dbReference>
<dbReference type="Gene3D" id="2.30.38.10">
    <property type="entry name" value="Luciferase, Domain 3"/>
    <property type="match status" value="1"/>
</dbReference>
<evidence type="ECO:0000313" key="4">
    <source>
        <dbReference type="EMBL" id="AHH98912.1"/>
    </source>
</evidence>
<dbReference type="InterPro" id="IPR025110">
    <property type="entry name" value="AMP-bd_C"/>
</dbReference>
<dbReference type="PANTHER" id="PTHR43767:SF1">
    <property type="entry name" value="NONRIBOSOMAL PEPTIDE SYNTHASE PES1 (EUROFUNG)-RELATED"/>
    <property type="match status" value="1"/>
</dbReference>
<dbReference type="InterPro" id="IPR020845">
    <property type="entry name" value="AMP-binding_CS"/>
</dbReference>
<evidence type="ECO:0000259" key="2">
    <source>
        <dbReference type="Pfam" id="PF00501"/>
    </source>
</evidence>
<dbReference type="KEGG" id="kal:KALB_5550"/>
<dbReference type="FunFam" id="2.30.38.10:FF:000003">
    <property type="entry name" value="Vibriobactin-specific 2,3-dihydroxybenzoate-AMP ligase"/>
    <property type="match status" value="1"/>
</dbReference>
<evidence type="ECO:0008006" key="6">
    <source>
        <dbReference type="Google" id="ProtNLM"/>
    </source>
</evidence>
<dbReference type="SUPFAM" id="SSF56801">
    <property type="entry name" value="Acetyl-CoA synthetase-like"/>
    <property type="match status" value="1"/>
</dbReference>
<organism evidence="4 5">
    <name type="scientific">Kutzneria albida DSM 43870</name>
    <dbReference type="NCBI Taxonomy" id="1449976"/>
    <lineage>
        <taxon>Bacteria</taxon>
        <taxon>Bacillati</taxon>
        <taxon>Actinomycetota</taxon>
        <taxon>Actinomycetes</taxon>
        <taxon>Pseudonocardiales</taxon>
        <taxon>Pseudonocardiaceae</taxon>
        <taxon>Kutzneria</taxon>
    </lineage>
</organism>